<keyword evidence="6 10" id="KW-0573">Peptidoglycan synthesis</keyword>
<dbReference type="Pfam" id="PF04101">
    <property type="entry name" value="Glyco_tran_28_C"/>
    <property type="match status" value="1"/>
</dbReference>
<accession>A0A2U1V6G1</accession>
<dbReference type="GO" id="GO:0009252">
    <property type="term" value="P:peptidoglycan biosynthetic process"/>
    <property type="evidence" value="ECO:0007669"/>
    <property type="project" value="UniProtKB-UniRule"/>
</dbReference>
<evidence type="ECO:0000259" key="11">
    <source>
        <dbReference type="Pfam" id="PF03033"/>
    </source>
</evidence>
<dbReference type="PANTHER" id="PTHR21015">
    <property type="entry name" value="UDP-N-ACETYLGLUCOSAMINE--N-ACETYLMURAMYL-(PENTAPEPTIDE) PYROPHOSPHORYL-UNDECAPRENOL N-ACETYLGLUCOSAMINE TRANSFERASE 1"/>
    <property type="match status" value="1"/>
</dbReference>
<keyword evidence="5 10" id="KW-0133">Cell shape</keyword>
<sequence length="373" mass="37595">MSGAPIVIAAGGTGGHFFPAEALAAELLRRGHRIALMTDARSADYSSPAFAQAERFVLKGAGLAGRGLKRAAEGAVALAAGTLQARRLLQSLAPAAVVGFGGYPCVPPLLAARTLPAARRPATILHEQNAVLGRANRLLARGADTLALSFADTTRVPAGTTTAVVGNPVRPSLAGLAGQGFTPPQGPVRLFVIGGSLGARIFSDVVPEAVGLLPAPLRSRLSVVQQCRVEDLPRVRAAYEALGVPAELAPFFGDVAGLYGTAHLVVARAGASTVAELACAGRGAVLVPLPHAIDDHQSANARALAASGAAVVMPQPACTPQALAEKLAALLDSPEALAQAAAAAASLAAPDAAARLADLVLARATARRSQEVS</sequence>
<dbReference type="InterPro" id="IPR007235">
    <property type="entry name" value="Glyco_trans_28_C"/>
</dbReference>
<dbReference type="AlphaFoldDB" id="A0A2U1V6G1"/>
<evidence type="ECO:0000256" key="9">
    <source>
        <dbReference type="ARBA" id="ARBA00023316"/>
    </source>
</evidence>
<dbReference type="Proteomes" id="UP000245048">
    <property type="component" value="Unassembled WGS sequence"/>
</dbReference>
<comment type="caution">
    <text evidence="10">Lacks conserved residue(s) required for the propagation of feature annotation.</text>
</comment>
<evidence type="ECO:0000256" key="10">
    <source>
        <dbReference type="HAMAP-Rule" id="MF_00033"/>
    </source>
</evidence>
<keyword evidence="7 10" id="KW-0472">Membrane</keyword>
<dbReference type="EC" id="2.4.1.227" evidence="10"/>
<keyword evidence="14" id="KW-1185">Reference proteome</keyword>
<name>A0A2U1V6G1_9PROT</name>
<dbReference type="HAMAP" id="MF_00033">
    <property type="entry name" value="MurG"/>
    <property type="match status" value="1"/>
</dbReference>
<organism evidence="13 14">
    <name type="scientific">Teichococcus aestuarii</name>
    <dbReference type="NCBI Taxonomy" id="568898"/>
    <lineage>
        <taxon>Bacteria</taxon>
        <taxon>Pseudomonadati</taxon>
        <taxon>Pseudomonadota</taxon>
        <taxon>Alphaproteobacteria</taxon>
        <taxon>Acetobacterales</taxon>
        <taxon>Roseomonadaceae</taxon>
        <taxon>Roseomonas</taxon>
    </lineage>
</organism>
<feature type="binding site" evidence="10">
    <location>
        <position position="170"/>
    </location>
    <ligand>
        <name>UDP-N-acetyl-alpha-D-glucosamine</name>
        <dbReference type="ChEBI" id="CHEBI:57705"/>
    </ligand>
</feature>
<dbReference type="GO" id="GO:0050511">
    <property type="term" value="F:undecaprenyldiphospho-muramoylpentapeptide beta-N-acetylglucosaminyltransferase activity"/>
    <property type="evidence" value="ECO:0007669"/>
    <property type="project" value="UniProtKB-UniRule"/>
</dbReference>
<dbReference type="UniPathway" id="UPA00219"/>
<evidence type="ECO:0000313" key="13">
    <source>
        <dbReference type="EMBL" id="PWC29508.1"/>
    </source>
</evidence>
<evidence type="ECO:0000256" key="7">
    <source>
        <dbReference type="ARBA" id="ARBA00023136"/>
    </source>
</evidence>
<evidence type="ECO:0000256" key="4">
    <source>
        <dbReference type="ARBA" id="ARBA00022679"/>
    </source>
</evidence>
<evidence type="ECO:0000256" key="2">
    <source>
        <dbReference type="ARBA" id="ARBA00022618"/>
    </source>
</evidence>
<dbReference type="GO" id="GO:0008360">
    <property type="term" value="P:regulation of cell shape"/>
    <property type="evidence" value="ECO:0007669"/>
    <property type="project" value="UniProtKB-KW"/>
</dbReference>
<comment type="catalytic activity">
    <reaction evidence="10">
        <text>di-trans,octa-cis-undecaprenyl diphospho-N-acetyl-alpha-D-muramoyl-L-alanyl-D-glutamyl-meso-2,6-diaminopimeloyl-D-alanyl-D-alanine + UDP-N-acetyl-alpha-D-glucosamine = di-trans,octa-cis-undecaprenyl diphospho-[N-acetyl-alpha-D-glucosaminyl-(1-&gt;4)]-N-acetyl-alpha-D-muramoyl-L-alanyl-D-glutamyl-meso-2,6-diaminopimeloyl-D-alanyl-D-alanine + UDP + H(+)</text>
        <dbReference type="Rhea" id="RHEA:31227"/>
        <dbReference type="ChEBI" id="CHEBI:15378"/>
        <dbReference type="ChEBI" id="CHEBI:57705"/>
        <dbReference type="ChEBI" id="CHEBI:58223"/>
        <dbReference type="ChEBI" id="CHEBI:61387"/>
        <dbReference type="ChEBI" id="CHEBI:61388"/>
        <dbReference type="EC" id="2.4.1.227"/>
    </reaction>
</comment>
<feature type="binding site" evidence="10">
    <location>
        <position position="129"/>
    </location>
    <ligand>
        <name>UDP-N-acetyl-alpha-D-glucosamine</name>
        <dbReference type="ChEBI" id="CHEBI:57705"/>
    </ligand>
</feature>
<feature type="binding site" evidence="10">
    <location>
        <position position="196"/>
    </location>
    <ligand>
        <name>UDP-N-acetyl-alpha-D-glucosamine</name>
        <dbReference type="ChEBI" id="CHEBI:57705"/>
    </ligand>
</feature>
<keyword evidence="4 10" id="KW-0808">Transferase</keyword>
<evidence type="ECO:0000256" key="1">
    <source>
        <dbReference type="ARBA" id="ARBA00022475"/>
    </source>
</evidence>
<reference evidence="14" key="1">
    <citation type="submission" date="2017-10" db="EMBL/GenBank/DDBJ databases">
        <authorList>
            <person name="Toshchakov S.V."/>
            <person name="Goeva M.A."/>
        </authorList>
    </citation>
    <scope>NUCLEOTIDE SEQUENCE [LARGE SCALE GENOMIC DNA]</scope>
    <source>
        <strain evidence="14">JR1/69-1-13</strain>
    </source>
</reference>
<dbReference type="PANTHER" id="PTHR21015:SF22">
    <property type="entry name" value="GLYCOSYLTRANSFERASE"/>
    <property type="match status" value="1"/>
</dbReference>
<evidence type="ECO:0000256" key="8">
    <source>
        <dbReference type="ARBA" id="ARBA00023306"/>
    </source>
</evidence>
<keyword evidence="9 10" id="KW-0961">Cell wall biogenesis/degradation</keyword>
<keyword evidence="2 10" id="KW-0132">Cell division</keyword>
<dbReference type="GO" id="GO:0071555">
    <property type="term" value="P:cell wall organization"/>
    <property type="evidence" value="ECO:0007669"/>
    <property type="project" value="UniProtKB-KW"/>
</dbReference>
<protein>
    <recommendedName>
        <fullName evidence="10">UDP-N-acetylglucosamine--N-acetylmuramyl-(pentapeptide) pyrophosphoryl-undecaprenol N-acetylglucosamine transferase</fullName>
        <ecNumber evidence="10">2.4.1.227</ecNumber>
    </recommendedName>
    <alternativeName>
        <fullName evidence="10">Undecaprenyl-PP-MurNAc-pentapeptide-UDPGlcNAc GlcNAc transferase</fullName>
    </alternativeName>
</protein>
<evidence type="ECO:0000256" key="6">
    <source>
        <dbReference type="ARBA" id="ARBA00022984"/>
    </source>
</evidence>
<dbReference type="Gene3D" id="3.40.50.2000">
    <property type="entry name" value="Glycogen Phosphorylase B"/>
    <property type="match status" value="2"/>
</dbReference>
<feature type="binding site" evidence="10">
    <location>
        <begin position="13"/>
        <end position="15"/>
    </location>
    <ligand>
        <name>UDP-N-acetyl-alpha-D-glucosamine</name>
        <dbReference type="ChEBI" id="CHEBI:57705"/>
    </ligand>
</feature>
<dbReference type="InterPro" id="IPR006009">
    <property type="entry name" value="GlcNAc_MurG"/>
</dbReference>
<dbReference type="RefSeq" id="WP_109516082.1">
    <property type="nucleotide sequence ID" value="NZ_PDOA01000003.1"/>
</dbReference>
<dbReference type="SUPFAM" id="SSF53756">
    <property type="entry name" value="UDP-Glycosyltransferase/glycogen phosphorylase"/>
    <property type="match status" value="1"/>
</dbReference>
<dbReference type="OrthoDB" id="9808936at2"/>
<comment type="subcellular location">
    <subcellularLocation>
        <location evidence="10">Cell membrane</location>
        <topology evidence="10">Peripheral membrane protein</topology>
        <orientation evidence="10">Cytoplasmic side</orientation>
    </subcellularLocation>
</comment>
<comment type="similarity">
    <text evidence="10">Belongs to the glycosyltransferase 28 family. MurG subfamily.</text>
</comment>
<comment type="pathway">
    <text evidence="10">Cell wall biogenesis; peptidoglycan biosynthesis.</text>
</comment>
<keyword evidence="1 10" id="KW-1003">Cell membrane</keyword>
<dbReference type="GO" id="GO:0051301">
    <property type="term" value="P:cell division"/>
    <property type="evidence" value="ECO:0007669"/>
    <property type="project" value="UniProtKB-KW"/>
</dbReference>
<keyword evidence="8 10" id="KW-0131">Cell cycle</keyword>
<evidence type="ECO:0000256" key="3">
    <source>
        <dbReference type="ARBA" id="ARBA00022676"/>
    </source>
</evidence>
<comment type="function">
    <text evidence="10">Cell wall formation. Catalyzes the transfer of a GlcNAc subunit on undecaprenyl-pyrophosphoryl-MurNAc-pentapeptide (lipid intermediate I) to form undecaprenyl-pyrophosphoryl-MurNAc-(pentapeptide)GlcNAc (lipid intermediate II).</text>
</comment>
<dbReference type="Pfam" id="PF03033">
    <property type="entry name" value="Glyco_transf_28"/>
    <property type="match status" value="1"/>
</dbReference>
<dbReference type="NCBIfam" id="TIGR01133">
    <property type="entry name" value="murG"/>
    <property type="match status" value="1"/>
</dbReference>
<dbReference type="EMBL" id="PDOA01000003">
    <property type="protein sequence ID" value="PWC29508.1"/>
    <property type="molecule type" value="Genomic_DNA"/>
</dbReference>
<proteinExistence type="inferred from homology"/>
<feature type="domain" description="Glycosyl transferase family 28 C-terminal" evidence="12">
    <location>
        <begin position="190"/>
        <end position="355"/>
    </location>
</feature>
<dbReference type="GO" id="GO:0005975">
    <property type="term" value="P:carbohydrate metabolic process"/>
    <property type="evidence" value="ECO:0007669"/>
    <property type="project" value="InterPro"/>
</dbReference>
<evidence type="ECO:0000256" key="5">
    <source>
        <dbReference type="ARBA" id="ARBA00022960"/>
    </source>
</evidence>
<keyword evidence="3 10" id="KW-0328">Glycosyltransferase</keyword>
<comment type="caution">
    <text evidence="13">The sequence shown here is derived from an EMBL/GenBank/DDBJ whole genome shotgun (WGS) entry which is preliminary data.</text>
</comment>
<dbReference type="GO" id="GO:0051991">
    <property type="term" value="F:UDP-N-acetyl-D-glucosamine:N-acetylmuramoyl-L-alanyl-D-glutamyl-meso-2,6-diaminopimelyl-D-alanyl-D-alanine-diphosphoundecaprenol 4-beta-N-acetylglucosaminlytransferase activity"/>
    <property type="evidence" value="ECO:0007669"/>
    <property type="project" value="RHEA"/>
</dbReference>
<feature type="domain" description="Glycosyltransferase family 28 N-terminal" evidence="11">
    <location>
        <begin position="6"/>
        <end position="145"/>
    </location>
</feature>
<dbReference type="GO" id="GO:0005886">
    <property type="term" value="C:plasma membrane"/>
    <property type="evidence" value="ECO:0007669"/>
    <property type="project" value="UniProtKB-SubCell"/>
</dbReference>
<evidence type="ECO:0000313" key="14">
    <source>
        <dbReference type="Proteomes" id="UP000245048"/>
    </source>
</evidence>
<feature type="binding site" evidence="10">
    <location>
        <position position="297"/>
    </location>
    <ligand>
        <name>UDP-N-acetyl-alpha-D-glucosamine</name>
        <dbReference type="ChEBI" id="CHEBI:57705"/>
    </ligand>
</feature>
<gene>
    <name evidence="10 13" type="primary">murG</name>
    <name evidence="13" type="ORF">CR165_06040</name>
</gene>
<evidence type="ECO:0000259" key="12">
    <source>
        <dbReference type="Pfam" id="PF04101"/>
    </source>
</evidence>
<dbReference type="CDD" id="cd03785">
    <property type="entry name" value="GT28_MurG"/>
    <property type="match status" value="1"/>
</dbReference>
<dbReference type="InterPro" id="IPR004276">
    <property type="entry name" value="GlycoTrans_28_N"/>
</dbReference>